<keyword evidence="3" id="KW-0464">Manganese</keyword>
<dbReference type="InterPro" id="IPR023696">
    <property type="entry name" value="Ureohydrolase_dom_sf"/>
</dbReference>
<evidence type="ECO:0008006" key="5">
    <source>
        <dbReference type="Google" id="ProtNLM"/>
    </source>
</evidence>
<dbReference type="Gene3D" id="3.40.800.10">
    <property type="entry name" value="Ureohydrolase domain"/>
    <property type="match status" value="1"/>
</dbReference>
<dbReference type="PANTHER" id="PTHR43782:SF3">
    <property type="entry name" value="ARGINASE"/>
    <property type="match status" value="1"/>
</dbReference>
<evidence type="ECO:0000256" key="1">
    <source>
        <dbReference type="ARBA" id="ARBA00022723"/>
    </source>
</evidence>
<dbReference type="InterPro" id="IPR006035">
    <property type="entry name" value="Ureohydrolase"/>
</dbReference>
<dbReference type="GO" id="GO:0005829">
    <property type="term" value="C:cytosol"/>
    <property type="evidence" value="ECO:0007669"/>
    <property type="project" value="TreeGrafter"/>
</dbReference>
<evidence type="ECO:0000256" key="2">
    <source>
        <dbReference type="ARBA" id="ARBA00022801"/>
    </source>
</evidence>
<dbReference type="Pfam" id="PF00491">
    <property type="entry name" value="Arginase"/>
    <property type="match status" value="1"/>
</dbReference>
<evidence type="ECO:0000313" key="4">
    <source>
        <dbReference type="EMBL" id="QHT92587.1"/>
    </source>
</evidence>
<dbReference type="EMBL" id="MN740193">
    <property type="protein sequence ID" value="QHT92587.1"/>
    <property type="molecule type" value="Genomic_DNA"/>
</dbReference>
<dbReference type="PROSITE" id="PS51409">
    <property type="entry name" value="ARGINASE_2"/>
    <property type="match status" value="1"/>
</dbReference>
<dbReference type="PANTHER" id="PTHR43782">
    <property type="entry name" value="ARGINASE"/>
    <property type="match status" value="1"/>
</dbReference>
<evidence type="ECO:0000256" key="3">
    <source>
        <dbReference type="ARBA" id="ARBA00023211"/>
    </source>
</evidence>
<protein>
    <recommendedName>
        <fullName evidence="5">Arginase</fullName>
    </recommendedName>
</protein>
<organism evidence="4">
    <name type="scientific">viral metagenome</name>
    <dbReference type="NCBI Taxonomy" id="1070528"/>
    <lineage>
        <taxon>unclassified sequences</taxon>
        <taxon>metagenomes</taxon>
        <taxon>organismal metagenomes</taxon>
    </lineage>
</organism>
<dbReference type="AlphaFoldDB" id="A0A6C0IL29"/>
<dbReference type="GO" id="GO:0005634">
    <property type="term" value="C:nucleus"/>
    <property type="evidence" value="ECO:0007669"/>
    <property type="project" value="TreeGrafter"/>
</dbReference>
<dbReference type="GO" id="GO:0030145">
    <property type="term" value="F:manganese ion binding"/>
    <property type="evidence" value="ECO:0007669"/>
    <property type="project" value="TreeGrafter"/>
</dbReference>
<reference evidence="4" key="1">
    <citation type="journal article" date="2020" name="Nature">
        <title>Giant virus diversity and host interactions through global metagenomics.</title>
        <authorList>
            <person name="Schulz F."/>
            <person name="Roux S."/>
            <person name="Paez-Espino D."/>
            <person name="Jungbluth S."/>
            <person name="Walsh D.A."/>
            <person name="Denef V.J."/>
            <person name="McMahon K.D."/>
            <person name="Konstantinidis K.T."/>
            <person name="Eloe-Fadrosh E.A."/>
            <person name="Kyrpides N.C."/>
            <person name="Woyke T."/>
        </authorList>
    </citation>
    <scope>NUCLEOTIDE SEQUENCE</scope>
    <source>
        <strain evidence="4">GVMAG-M-3300023184-89</strain>
    </source>
</reference>
<keyword evidence="2" id="KW-0378">Hydrolase</keyword>
<dbReference type="SUPFAM" id="SSF52768">
    <property type="entry name" value="Arginase/deacetylase"/>
    <property type="match status" value="1"/>
</dbReference>
<dbReference type="PRINTS" id="PR00116">
    <property type="entry name" value="ARGINASE"/>
</dbReference>
<dbReference type="GO" id="GO:0004053">
    <property type="term" value="F:arginase activity"/>
    <property type="evidence" value="ECO:0007669"/>
    <property type="project" value="TreeGrafter"/>
</dbReference>
<proteinExistence type="predicted"/>
<keyword evidence="1" id="KW-0479">Metal-binding</keyword>
<name>A0A6C0IL29_9ZZZZ</name>
<sequence>MLRFTINNFRCMLGQKKNGVQFGGDTILESCSLIKKNMIDVNINKCTDYRKGYNIVKNSLHKGRMNINLGGDHSIAVSTIQPLLEKYKDDLLVIWIDAHADLNTYDASLTKNMHGMPVGALTGLMEHWYTVNNNQAILQPKNIIYVGIRDLDAFERKMIEEKGIVNFPRYTSDLLTVLREHPAKYIHISCDIDGLDPVYMPSTGTPVSNGLSMKHVKNIIRTAKPRLVGFDLVEFNPLIGNKRQVRTTLNNIHKILATLQQQPLSAKQVEKVQTQTK</sequence>
<accession>A0A6C0IL29</accession>